<evidence type="ECO:0000259" key="1">
    <source>
        <dbReference type="SMART" id="SM00897"/>
    </source>
</evidence>
<dbReference type="KEGG" id="meh:M301_1639"/>
<dbReference type="Proteomes" id="UP000000383">
    <property type="component" value="Chromosome"/>
</dbReference>
<dbReference type="STRING" id="666681.M301_1639"/>
<keyword evidence="4" id="KW-1185">Reference proteome</keyword>
<dbReference type="InterPro" id="IPR013702">
    <property type="entry name" value="FIST_domain_N"/>
</dbReference>
<organism evidence="3 4">
    <name type="scientific">Methylotenera versatilis (strain 301)</name>
    <dbReference type="NCBI Taxonomy" id="666681"/>
    <lineage>
        <taxon>Bacteria</taxon>
        <taxon>Pseudomonadati</taxon>
        <taxon>Pseudomonadota</taxon>
        <taxon>Betaproteobacteria</taxon>
        <taxon>Nitrosomonadales</taxon>
        <taxon>Methylophilaceae</taxon>
        <taxon>Methylotenera</taxon>
    </lineage>
</organism>
<evidence type="ECO:0000259" key="2">
    <source>
        <dbReference type="SMART" id="SM01204"/>
    </source>
</evidence>
<evidence type="ECO:0000313" key="4">
    <source>
        <dbReference type="Proteomes" id="UP000000383"/>
    </source>
</evidence>
<dbReference type="EMBL" id="CP002056">
    <property type="protein sequence ID" value="ADI30019.1"/>
    <property type="molecule type" value="Genomic_DNA"/>
</dbReference>
<protein>
    <recommendedName>
        <fullName evidence="5">FIST C domain protein</fullName>
    </recommendedName>
</protein>
<name>D7DIY4_METV0</name>
<dbReference type="AlphaFoldDB" id="D7DIY4"/>
<dbReference type="HOGENOM" id="CLU_052774_2_0_4"/>
<feature type="domain" description="FIST C-domain" evidence="2">
    <location>
        <begin position="228"/>
        <end position="369"/>
    </location>
</feature>
<evidence type="ECO:0008006" key="5">
    <source>
        <dbReference type="Google" id="ProtNLM"/>
    </source>
</evidence>
<reference evidence="3 4" key="2">
    <citation type="journal article" date="2011" name="J. Bacteriol.">
        <title>Genomes of three methylotrophs from a single niche uncover genetic and metabolic divergence of Methylophilaceae.</title>
        <authorList>
            <person name="Lapidus A."/>
            <person name="Clum A."/>
            <person name="Labutti K."/>
            <person name="Kaluzhnaya M.G."/>
            <person name="Lim S."/>
            <person name="Beck D.A."/>
            <person name="Glavina Del Rio T."/>
            <person name="Nolan M."/>
            <person name="Mavromatis K."/>
            <person name="Huntemann M."/>
            <person name="Lucas S."/>
            <person name="Lidstrom M.E."/>
            <person name="Ivanova N."/>
            <person name="Chistoserdova L."/>
        </authorList>
    </citation>
    <scope>NUCLEOTIDE SEQUENCE [LARGE SCALE GENOMIC DNA]</scope>
    <source>
        <strain evidence="3 4">301</strain>
    </source>
</reference>
<dbReference type="Pfam" id="PF10442">
    <property type="entry name" value="FIST_C"/>
    <property type="match status" value="1"/>
</dbReference>
<proteinExistence type="predicted"/>
<dbReference type="PANTHER" id="PTHR40252">
    <property type="entry name" value="BLR0328 PROTEIN"/>
    <property type="match status" value="1"/>
</dbReference>
<accession>D7DIY4</accession>
<dbReference type="InterPro" id="IPR019494">
    <property type="entry name" value="FIST_C"/>
</dbReference>
<dbReference type="SMART" id="SM01204">
    <property type="entry name" value="FIST_C"/>
    <property type="match status" value="1"/>
</dbReference>
<reference evidence="4" key="1">
    <citation type="submission" date="2010-05" db="EMBL/GenBank/DDBJ databases">
        <title>Complete sequence of Methylotenera sp. 301.</title>
        <authorList>
            <person name="Lucas S."/>
            <person name="Copeland A."/>
            <person name="Lapidus A."/>
            <person name="Cheng J.-F."/>
            <person name="Bruce D."/>
            <person name="Goodwin L."/>
            <person name="Pitluck S."/>
            <person name="Clum A."/>
            <person name="Land M."/>
            <person name="Hauser L."/>
            <person name="Kyrpides N."/>
            <person name="Ivanova N."/>
            <person name="Chistoservova L."/>
            <person name="Kalyuzhnaya M."/>
            <person name="Woyke T."/>
        </authorList>
    </citation>
    <scope>NUCLEOTIDE SEQUENCE [LARGE SCALE GENOMIC DNA]</scope>
    <source>
        <strain evidence="4">301</strain>
    </source>
</reference>
<gene>
    <name evidence="3" type="ordered locus">M301_1639</name>
</gene>
<sequence>MFKAKTKGMSMIVKQESLTAKMTLKDLPAASPLPMANLVLVFGSVKRFGDSKLESILKTRYPAAQIIGCSTSGEISADGVFDDSLQITAVLWEKTIQRVTHTKMTSMQNSYETAVDLARQLKSDDLKAVLVYSDGLNVNGSELLEGFKSVLGDIPLMGGMAGDGFNFSQTVQIFNETISNGLVIAVGLYGKNLVAAAGVGRGWKPYGPPRKVTRSEKNVVLELDGKPALPLYNMYIGAQTAKGLPGSGLKFPFAIIEEGKRDIEKIRTLLAIDSAKNSLTFAGNVDEGETVRFCQATHDRLVEGAGDAAHLVTNQISTNQTGLAICVSCVGRKGVMAELVVDEVKLVKQILGSQTAITGFYSYGEFAPRPDTSDSVLHNQTMTIGYLSEDLFA</sequence>
<evidence type="ECO:0000313" key="3">
    <source>
        <dbReference type="EMBL" id="ADI30019.1"/>
    </source>
</evidence>
<dbReference type="PANTHER" id="PTHR40252:SF2">
    <property type="entry name" value="BLR0328 PROTEIN"/>
    <property type="match status" value="1"/>
</dbReference>
<dbReference type="Pfam" id="PF08495">
    <property type="entry name" value="FIST"/>
    <property type="match status" value="1"/>
</dbReference>
<dbReference type="SMART" id="SM00897">
    <property type="entry name" value="FIST"/>
    <property type="match status" value="1"/>
</dbReference>
<feature type="domain" description="FIST" evidence="1">
    <location>
        <begin position="35"/>
        <end position="227"/>
    </location>
</feature>
<dbReference type="eggNOG" id="COG3287">
    <property type="taxonomic scope" value="Bacteria"/>
</dbReference>